<name>A0A3P7NWL9_DIBLA</name>
<accession>A0A3P7NWL9</accession>
<reference evidence="1 2" key="1">
    <citation type="submission" date="2018-11" db="EMBL/GenBank/DDBJ databases">
        <authorList>
            <consortium name="Pathogen Informatics"/>
        </authorList>
    </citation>
    <scope>NUCLEOTIDE SEQUENCE [LARGE SCALE GENOMIC DNA]</scope>
</reference>
<keyword evidence="2" id="KW-1185">Reference proteome</keyword>
<sequence>MSNINGKSAAADGMAAVISACSGIPERLDESEHCLLYTKACLECLANQLTYLGRLVAPPTQWAHPIRGPLSLHMPLSRHAACFLCLSVMTHKASLRDLMTPFMHPNLAVLRRLMEELANVLVSPLSSNPC</sequence>
<gene>
    <name evidence="1" type="ORF">DILT_LOCUS18695</name>
</gene>
<evidence type="ECO:0000313" key="2">
    <source>
        <dbReference type="Proteomes" id="UP000281553"/>
    </source>
</evidence>
<organism evidence="1 2">
    <name type="scientific">Dibothriocephalus latus</name>
    <name type="common">Fish tapeworm</name>
    <name type="synonym">Diphyllobothrium latum</name>
    <dbReference type="NCBI Taxonomy" id="60516"/>
    <lineage>
        <taxon>Eukaryota</taxon>
        <taxon>Metazoa</taxon>
        <taxon>Spiralia</taxon>
        <taxon>Lophotrochozoa</taxon>
        <taxon>Platyhelminthes</taxon>
        <taxon>Cestoda</taxon>
        <taxon>Eucestoda</taxon>
        <taxon>Diphyllobothriidea</taxon>
        <taxon>Diphyllobothriidae</taxon>
        <taxon>Dibothriocephalus</taxon>
    </lineage>
</organism>
<proteinExistence type="predicted"/>
<protein>
    <submittedName>
        <fullName evidence="1">Uncharacterized protein</fullName>
    </submittedName>
</protein>
<dbReference type="AlphaFoldDB" id="A0A3P7NWL9"/>
<evidence type="ECO:0000313" key="1">
    <source>
        <dbReference type="EMBL" id="VDN41973.1"/>
    </source>
</evidence>
<dbReference type="EMBL" id="UYRU01103242">
    <property type="protein sequence ID" value="VDN41973.1"/>
    <property type="molecule type" value="Genomic_DNA"/>
</dbReference>
<dbReference type="Proteomes" id="UP000281553">
    <property type="component" value="Unassembled WGS sequence"/>
</dbReference>